<dbReference type="PANTHER" id="PTHR23235">
    <property type="entry name" value="KRUEPPEL-LIKE TRANSCRIPTION FACTOR"/>
    <property type="match status" value="1"/>
</dbReference>
<dbReference type="Proteomes" id="UP001566132">
    <property type="component" value="Unassembled WGS sequence"/>
</dbReference>
<evidence type="ECO:0000256" key="4">
    <source>
        <dbReference type="ARBA" id="ARBA00022833"/>
    </source>
</evidence>
<feature type="domain" description="C2H2-type" evidence="6">
    <location>
        <begin position="136"/>
        <end position="165"/>
    </location>
</feature>
<evidence type="ECO:0000313" key="8">
    <source>
        <dbReference type="Proteomes" id="UP001566132"/>
    </source>
</evidence>
<dbReference type="FunFam" id="3.30.160.60:FF:000072">
    <property type="entry name" value="zinc finger protein 143 isoform X1"/>
    <property type="match status" value="1"/>
</dbReference>
<dbReference type="InterPro" id="IPR036236">
    <property type="entry name" value="Znf_C2H2_sf"/>
</dbReference>
<gene>
    <name evidence="7" type="ORF">ABEB36_013439</name>
</gene>
<sequence>MDDINFAAQCLVQLSNSSRYRFTVPLDLSYKEKSLTENVKSDDSSYMVSRILTDLKQIEQEPVPEVPFDTDKVKDAKSEKRKVSVMGVHLNRSKMEKKLNAKFAIKKQHRERKVNCNNNNNNNSKVRLSEKLRKVHKCSYEGCYKAYGKSSHLKAHLRTHTGNFIRIYRGGSFDDVLIDVFLLLTNISCCN</sequence>
<keyword evidence="1" id="KW-0479">Metal-binding</keyword>
<keyword evidence="3 5" id="KW-0863">Zinc-finger</keyword>
<evidence type="ECO:0000313" key="7">
    <source>
        <dbReference type="EMBL" id="KAL1490805.1"/>
    </source>
</evidence>
<dbReference type="GO" id="GO:0005634">
    <property type="term" value="C:nucleus"/>
    <property type="evidence" value="ECO:0007669"/>
    <property type="project" value="UniProtKB-ARBA"/>
</dbReference>
<evidence type="ECO:0000256" key="5">
    <source>
        <dbReference type="PROSITE-ProRule" id="PRU00042"/>
    </source>
</evidence>
<reference evidence="7 8" key="1">
    <citation type="submission" date="2024-05" db="EMBL/GenBank/DDBJ databases">
        <title>Genetic variation in Jamaican populations of the coffee berry borer (Hypothenemus hampei).</title>
        <authorList>
            <person name="Errbii M."/>
            <person name="Myrie A."/>
        </authorList>
    </citation>
    <scope>NUCLEOTIDE SEQUENCE [LARGE SCALE GENOMIC DNA]</scope>
    <source>
        <strain evidence="7">JA-Hopewell-2020-01-JO</strain>
        <tissue evidence="7">Whole body</tissue>
    </source>
</reference>
<dbReference type="PROSITE" id="PS00028">
    <property type="entry name" value="ZINC_FINGER_C2H2_1"/>
    <property type="match status" value="1"/>
</dbReference>
<keyword evidence="2" id="KW-0677">Repeat</keyword>
<dbReference type="Gene3D" id="3.30.160.60">
    <property type="entry name" value="Classic Zinc Finger"/>
    <property type="match status" value="1"/>
</dbReference>
<keyword evidence="8" id="KW-1185">Reference proteome</keyword>
<comment type="caution">
    <text evidence="7">The sequence shown here is derived from an EMBL/GenBank/DDBJ whole genome shotgun (WGS) entry which is preliminary data.</text>
</comment>
<dbReference type="AlphaFoldDB" id="A0ABD1E897"/>
<dbReference type="PANTHER" id="PTHR23235:SF174">
    <property type="entry name" value="CABUT, ISOFORM A"/>
    <property type="match status" value="1"/>
</dbReference>
<evidence type="ECO:0000256" key="3">
    <source>
        <dbReference type="ARBA" id="ARBA00022771"/>
    </source>
</evidence>
<dbReference type="PROSITE" id="PS50157">
    <property type="entry name" value="ZINC_FINGER_C2H2_2"/>
    <property type="match status" value="1"/>
</dbReference>
<evidence type="ECO:0000256" key="2">
    <source>
        <dbReference type="ARBA" id="ARBA00022737"/>
    </source>
</evidence>
<keyword evidence="4" id="KW-0862">Zinc</keyword>
<dbReference type="SUPFAM" id="SSF57667">
    <property type="entry name" value="beta-beta-alpha zinc fingers"/>
    <property type="match status" value="1"/>
</dbReference>
<evidence type="ECO:0000259" key="6">
    <source>
        <dbReference type="PROSITE" id="PS50157"/>
    </source>
</evidence>
<dbReference type="EMBL" id="JBDJPC010000010">
    <property type="protein sequence ID" value="KAL1490805.1"/>
    <property type="molecule type" value="Genomic_DNA"/>
</dbReference>
<evidence type="ECO:0000256" key="1">
    <source>
        <dbReference type="ARBA" id="ARBA00022723"/>
    </source>
</evidence>
<proteinExistence type="predicted"/>
<dbReference type="InterPro" id="IPR013087">
    <property type="entry name" value="Znf_C2H2_type"/>
</dbReference>
<accession>A0ABD1E897</accession>
<organism evidence="7 8">
    <name type="scientific">Hypothenemus hampei</name>
    <name type="common">Coffee berry borer</name>
    <dbReference type="NCBI Taxonomy" id="57062"/>
    <lineage>
        <taxon>Eukaryota</taxon>
        <taxon>Metazoa</taxon>
        <taxon>Ecdysozoa</taxon>
        <taxon>Arthropoda</taxon>
        <taxon>Hexapoda</taxon>
        <taxon>Insecta</taxon>
        <taxon>Pterygota</taxon>
        <taxon>Neoptera</taxon>
        <taxon>Endopterygota</taxon>
        <taxon>Coleoptera</taxon>
        <taxon>Polyphaga</taxon>
        <taxon>Cucujiformia</taxon>
        <taxon>Curculionidae</taxon>
        <taxon>Scolytinae</taxon>
        <taxon>Hypothenemus</taxon>
    </lineage>
</organism>
<protein>
    <recommendedName>
        <fullName evidence="6">C2H2-type domain-containing protein</fullName>
    </recommendedName>
</protein>
<dbReference type="GO" id="GO:0008270">
    <property type="term" value="F:zinc ion binding"/>
    <property type="evidence" value="ECO:0007669"/>
    <property type="project" value="UniProtKB-KW"/>
</dbReference>
<name>A0ABD1E897_HYPHA</name>